<dbReference type="Gene3D" id="3.90.1010.10">
    <property type="match status" value="1"/>
</dbReference>
<dbReference type="InterPro" id="IPR002871">
    <property type="entry name" value="NIF_FeS_clus_asmbl_NifU_N"/>
</dbReference>
<dbReference type="PANTHER" id="PTHR10093">
    <property type="entry name" value="IRON-SULFUR CLUSTER ASSEMBLY ENZYME NIFU HOMOLOG"/>
    <property type="match status" value="1"/>
</dbReference>
<comment type="similarity">
    <text evidence="1 5">Belongs to the NifU family.</text>
</comment>
<dbReference type="GO" id="GO:0051536">
    <property type="term" value="F:iron-sulfur cluster binding"/>
    <property type="evidence" value="ECO:0007669"/>
    <property type="project" value="UniProtKB-UniRule"/>
</dbReference>
<evidence type="ECO:0000256" key="2">
    <source>
        <dbReference type="ARBA" id="ARBA00014836"/>
    </source>
</evidence>
<dbReference type="Proteomes" id="UP000219281">
    <property type="component" value="Unassembled WGS sequence"/>
</dbReference>
<evidence type="ECO:0000313" key="7">
    <source>
        <dbReference type="EMBL" id="SOD11310.1"/>
    </source>
</evidence>
<dbReference type="CDD" id="cd06664">
    <property type="entry name" value="IscU_like"/>
    <property type="match status" value="1"/>
</dbReference>
<accession>A0A285ZNW2</accession>
<dbReference type="OrthoDB" id="9804157at2"/>
<dbReference type="FunFam" id="3.90.1010.10:FF:000008">
    <property type="entry name" value="Iron-sulfur cluster assembly enzyme"/>
    <property type="match status" value="1"/>
</dbReference>
<keyword evidence="8" id="KW-1185">Reference proteome</keyword>
<feature type="domain" description="NIF system FeS cluster assembly NifU N-terminal" evidence="6">
    <location>
        <begin position="2"/>
        <end position="126"/>
    </location>
</feature>
<protein>
    <recommendedName>
        <fullName evidence="2 5">Iron-sulfur cluster assembly scaffold protein IscU</fullName>
    </recommendedName>
</protein>
<keyword evidence="3" id="KW-0479">Metal-binding</keyword>
<proteinExistence type="inferred from homology"/>
<dbReference type="GO" id="GO:0005506">
    <property type="term" value="F:iron ion binding"/>
    <property type="evidence" value="ECO:0007669"/>
    <property type="project" value="UniProtKB-UniRule"/>
</dbReference>
<evidence type="ECO:0000259" key="6">
    <source>
        <dbReference type="Pfam" id="PF01592"/>
    </source>
</evidence>
<dbReference type="RefSeq" id="WP_097127405.1">
    <property type="nucleotide sequence ID" value="NZ_OCMT01000001.1"/>
</dbReference>
<evidence type="ECO:0000256" key="5">
    <source>
        <dbReference type="RuleBase" id="RU362089"/>
    </source>
</evidence>
<evidence type="ECO:0000256" key="3">
    <source>
        <dbReference type="ARBA" id="ARBA00022723"/>
    </source>
</evidence>
<name>A0A285ZNW2_9SPHI</name>
<sequence length="137" mass="14888">MAYSEKVIDHYTNPRNVGTLNKDNKNVGTGLVGAPECGDVMRLQIEVDDNNMITDAKFKTFGCGSAIASSSLATEWLKGKSIDEALAIDNMDLVEELALPPVKIHCSVLAEDAIKSAINDYRVKNGMEALELPKSHH</sequence>
<dbReference type="AlphaFoldDB" id="A0A285ZNW2"/>
<dbReference type="NCBIfam" id="TIGR01999">
    <property type="entry name" value="iscU"/>
    <property type="match status" value="1"/>
</dbReference>
<dbReference type="GO" id="GO:0016226">
    <property type="term" value="P:iron-sulfur cluster assembly"/>
    <property type="evidence" value="ECO:0007669"/>
    <property type="project" value="UniProtKB-UniRule"/>
</dbReference>
<gene>
    <name evidence="7" type="ORF">SAMN06297358_0085</name>
</gene>
<evidence type="ECO:0000256" key="4">
    <source>
        <dbReference type="ARBA" id="ARBA00023004"/>
    </source>
</evidence>
<evidence type="ECO:0000256" key="1">
    <source>
        <dbReference type="ARBA" id="ARBA00006420"/>
    </source>
</evidence>
<dbReference type="Pfam" id="PF01592">
    <property type="entry name" value="NifU_N"/>
    <property type="match status" value="1"/>
</dbReference>
<comment type="function">
    <text evidence="5">A scaffold on which IscS assembles Fe-S clusters. It is likely that Fe-S cluster coordination is flexible as the role of this complex is to build and then hand off Fe-S clusters.</text>
</comment>
<keyword evidence="4" id="KW-0408">Iron</keyword>
<dbReference type="SUPFAM" id="SSF82649">
    <property type="entry name" value="SufE/NifU"/>
    <property type="match status" value="1"/>
</dbReference>
<dbReference type="EMBL" id="OCMT01000001">
    <property type="protein sequence ID" value="SOD11310.1"/>
    <property type="molecule type" value="Genomic_DNA"/>
</dbReference>
<evidence type="ECO:0000313" key="8">
    <source>
        <dbReference type="Proteomes" id="UP000219281"/>
    </source>
</evidence>
<organism evidence="7 8">
    <name type="scientific">Pedobacter xixiisoli</name>
    <dbReference type="NCBI Taxonomy" id="1476464"/>
    <lineage>
        <taxon>Bacteria</taxon>
        <taxon>Pseudomonadati</taxon>
        <taxon>Bacteroidota</taxon>
        <taxon>Sphingobacteriia</taxon>
        <taxon>Sphingobacteriales</taxon>
        <taxon>Sphingobacteriaceae</taxon>
        <taxon>Pedobacter</taxon>
    </lineage>
</organism>
<dbReference type="InterPro" id="IPR011339">
    <property type="entry name" value="ISCU"/>
</dbReference>
<reference evidence="8" key="1">
    <citation type="submission" date="2017-09" db="EMBL/GenBank/DDBJ databases">
        <authorList>
            <person name="Varghese N."/>
            <person name="Submissions S."/>
        </authorList>
    </citation>
    <scope>NUCLEOTIDE SEQUENCE [LARGE SCALE GENOMIC DNA]</scope>
    <source>
        <strain evidence="8">CGMCC 1.12803</strain>
    </source>
</reference>